<name>A0AAD5PGF8_9FUNG</name>
<comment type="caution">
    <text evidence="2">The sequence shown here is derived from an EMBL/GenBank/DDBJ whole genome shotgun (WGS) entry which is preliminary data.</text>
</comment>
<dbReference type="Gene3D" id="3.40.140.10">
    <property type="entry name" value="Cytidine Deaminase, domain 2"/>
    <property type="match status" value="1"/>
</dbReference>
<dbReference type="InterPro" id="IPR002125">
    <property type="entry name" value="CMP_dCMP_dom"/>
</dbReference>
<dbReference type="InterPro" id="IPR016193">
    <property type="entry name" value="Cytidine_deaminase-like"/>
</dbReference>
<feature type="domain" description="CMP/dCMP-type deaminase" evidence="1">
    <location>
        <begin position="11"/>
        <end position="141"/>
    </location>
</feature>
<evidence type="ECO:0000313" key="2">
    <source>
        <dbReference type="EMBL" id="KAI9269132.1"/>
    </source>
</evidence>
<gene>
    <name evidence="2" type="ORF">BDA99DRAFT_603302</name>
</gene>
<dbReference type="EMBL" id="JAIXMP010000008">
    <property type="protein sequence ID" value="KAI9269132.1"/>
    <property type="molecule type" value="Genomic_DNA"/>
</dbReference>
<dbReference type="PROSITE" id="PS51747">
    <property type="entry name" value="CYT_DCMP_DEAMINASES_2"/>
    <property type="match status" value="1"/>
</dbReference>
<evidence type="ECO:0000313" key="3">
    <source>
        <dbReference type="Proteomes" id="UP001209540"/>
    </source>
</evidence>
<dbReference type="Proteomes" id="UP001209540">
    <property type="component" value="Unassembled WGS sequence"/>
</dbReference>
<protein>
    <submittedName>
        <fullName evidence="2">Zinc-binding CMP/dCMP deaminase protein</fullName>
    </submittedName>
</protein>
<organism evidence="2 3">
    <name type="scientific">Phascolomyces articulosus</name>
    <dbReference type="NCBI Taxonomy" id="60185"/>
    <lineage>
        <taxon>Eukaryota</taxon>
        <taxon>Fungi</taxon>
        <taxon>Fungi incertae sedis</taxon>
        <taxon>Mucoromycota</taxon>
        <taxon>Mucoromycotina</taxon>
        <taxon>Mucoromycetes</taxon>
        <taxon>Mucorales</taxon>
        <taxon>Lichtheimiaceae</taxon>
        <taxon>Phascolomyces</taxon>
    </lineage>
</organism>
<dbReference type="Pfam" id="PF00383">
    <property type="entry name" value="dCMP_cyt_deam_1"/>
    <property type="match status" value="1"/>
</dbReference>
<dbReference type="AlphaFoldDB" id="A0AAD5PGF8"/>
<keyword evidence="3" id="KW-1185">Reference proteome</keyword>
<evidence type="ECO:0000259" key="1">
    <source>
        <dbReference type="PROSITE" id="PS51747"/>
    </source>
</evidence>
<accession>A0AAD5PGF8</accession>
<dbReference type="PANTHER" id="PTHR11079">
    <property type="entry name" value="CYTOSINE DEAMINASE FAMILY MEMBER"/>
    <property type="match status" value="1"/>
</dbReference>
<dbReference type="GO" id="GO:0006152">
    <property type="term" value="P:purine nucleoside catabolic process"/>
    <property type="evidence" value="ECO:0007669"/>
    <property type="project" value="TreeGrafter"/>
</dbReference>
<dbReference type="GO" id="GO:0047974">
    <property type="term" value="F:guanosine deaminase activity"/>
    <property type="evidence" value="ECO:0007669"/>
    <property type="project" value="TreeGrafter"/>
</dbReference>
<reference evidence="2" key="2">
    <citation type="submission" date="2023-02" db="EMBL/GenBank/DDBJ databases">
        <authorList>
            <consortium name="DOE Joint Genome Institute"/>
            <person name="Mondo S.J."/>
            <person name="Chang Y."/>
            <person name="Wang Y."/>
            <person name="Ahrendt S."/>
            <person name="Andreopoulos W."/>
            <person name="Barry K."/>
            <person name="Beard J."/>
            <person name="Benny G.L."/>
            <person name="Blankenship S."/>
            <person name="Bonito G."/>
            <person name="Cuomo C."/>
            <person name="Desiro A."/>
            <person name="Gervers K.A."/>
            <person name="Hundley H."/>
            <person name="Kuo A."/>
            <person name="LaButti K."/>
            <person name="Lang B.F."/>
            <person name="Lipzen A."/>
            <person name="O'Donnell K."/>
            <person name="Pangilinan J."/>
            <person name="Reynolds N."/>
            <person name="Sandor L."/>
            <person name="Smith M.W."/>
            <person name="Tsang A."/>
            <person name="Grigoriev I.V."/>
            <person name="Stajich J.E."/>
            <person name="Spatafora J.W."/>
        </authorList>
    </citation>
    <scope>NUCLEOTIDE SEQUENCE</scope>
    <source>
        <strain evidence="2">RSA 2281</strain>
    </source>
</reference>
<sequence length="165" mass="18554">MSTTPAPASHEKMLEYLRECIQVAKRARSMDYHPFGSILVEDATGKVLLQHGNFGPVFHAESELARVAALNFKPEFLRKCTLYTSVEPCVMCSGACYWANIGTIVYAMPGAELEPLTKDSKECPKMELTCREVFSRGSRKANVIGPFPELYDEVLADHYGYWENH</sequence>
<dbReference type="PANTHER" id="PTHR11079:SF161">
    <property type="entry name" value="CMP_DCMP-TYPE DEAMINASE DOMAIN-CONTAINING PROTEIN"/>
    <property type="match status" value="1"/>
</dbReference>
<dbReference type="CDD" id="cd01285">
    <property type="entry name" value="nucleoside_deaminase"/>
    <property type="match status" value="1"/>
</dbReference>
<reference evidence="2" key="1">
    <citation type="journal article" date="2022" name="IScience">
        <title>Evolution of zygomycete secretomes and the origins of terrestrial fungal ecologies.</title>
        <authorList>
            <person name="Chang Y."/>
            <person name="Wang Y."/>
            <person name="Mondo S."/>
            <person name="Ahrendt S."/>
            <person name="Andreopoulos W."/>
            <person name="Barry K."/>
            <person name="Beard J."/>
            <person name="Benny G.L."/>
            <person name="Blankenship S."/>
            <person name="Bonito G."/>
            <person name="Cuomo C."/>
            <person name="Desiro A."/>
            <person name="Gervers K.A."/>
            <person name="Hundley H."/>
            <person name="Kuo A."/>
            <person name="LaButti K."/>
            <person name="Lang B.F."/>
            <person name="Lipzen A."/>
            <person name="O'Donnell K."/>
            <person name="Pangilinan J."/>
            <person name="Reynolds N."/>
            <person name="Sandor L."/>
            <person name="Smith M.E."/>
            <person name="Tsang A."/>
            <person name="Grigoriev I.V."/>
            <person name="Stajich J.E."/>
            <person name="Spatafora J.W."/>
        </authorList>
    </citation>
    <scope>NUCLEOTIDE SEQUENCE</scope>
    <source>
        <strain evidence="2">RSA 2281</strain>
    </source>
</reference>
<dbReference type="SUPFAM" id="SSF53927">
    <property type="entry name" value="Cytidine deaminase-like"/>
    <property type="match status" value="1"/>
</dbReference>
<proteinExistence type="predicted"/>